<proteinExistence type="predicted"/>
<keyword evidence="3" id="KW-1185">Reference proteome</keyword>
<dbReference type="AlphaFoldDB" id="A0A8J4YS11"/>
<dbReference type="Proteomes" id="UP000770661">
    <property type="component" value="Unassembled WGS sequence"/>
</dbReference>
<protein>
    <submittedName>
        <fullName evidence="2">Uncharacterized protein</fullName>
    </submittedName>
</protein>
<dbReference type="EMBL" id="JACEEZ010002754">
    <property type="protein sequence ID" value="KAG0728001.1"/>
    <property type="molecule type" value="Genomic_DNA"/>
</dbReference>
<feature type="region of interest" description="Disordered" evidence="1">
    <location>
        <begin position="1"/>
        <end position="50"/>
    </location>
</feature>
<feature type="compositionally biased region" description="Basic and acidic residues" evidence="1">
    <location>
        <begin position="25"/>
        <end position="38"/>
    </location>
</feature>
<evidence type="ECO:0000313" key="3">
    <source>
        <dbReference type="Proteomes" id="UP000770661"/>
    </source>
</evidence>
<reference evidence="2" key="1">
    <citation type="submission" date="2020-07" db="EMBL/GenBank/DDBJ databases">
        <title>The High-quality genome of the commercially important snow crab, Chionoecetes opilio.</title>
        <authorList>
            <person name="Jeong J.-H."/>
            <person name="Ryu S."/>
        </authorList>
    </citation>
    <scope>NUCLEOTIDE SEQUENCE</scope>
    <source>
        <strain evidence="2">MADBK_172401_WGS</strain>
        <tissue evidence="2">Digestive gland</tissue>
    </source>
</reference>
<gene>
    <name evidence="2" type="ORF">GWK47_033409</name>
</gene>
<organism evidence="2 3">
    <name type="scientific">Chionoecetes opilio</name>
    <name type="common">Atlantic snow crab</name>
    <name type="synonym">Cancer opilio</name>
    <dbReference type="NCBI Taxonomy" id="41210"/>
    <lineage>
        <taxon>Eukaryota</taxon>
        <taxon>Metazoa</taxon>
        <taxon>Ecdysozoa</taxon>
        <taxon>Arthropoda</taxon>
        <taxon>Crustacea</taxon>
        <taxon>Multicrustacea</taxon>
        <taxon>Malacostraca</taxon>
        <taxon>Eumalacostraca</taxon>
        <taxon>Eucarida</taxon>
        <taxon>Decapoda</taxon>
        <taxon>Pleocyemata</taxon>
        <taxon>Brachyura</taxon>
        <taxon>Eubrachyura</taxon>
        <taxon>Majoidea</taxon>
        <taxon>Majidae</taxon>
        <taxon>Chionoecetes</taxon>
    </lineage>
</organism>
<name>A0A8J4YS11_CHIOP</name>
<sequence>MGGDASPKPSHLWHARRPPQFRKQRPCDPGHGTDDHVKQGVSAGLPGREGHVMDASQSAVLHDDIEYDRLPPAWSPHRPSSSARLTQLGQSSRTPLLHSVLKSNFSTRGRITLLASEEIIVRRCTLLSMVTPLQW</sequence>
<feature type="compositionally biased region" description="Basic residues" evidence="1">
    <location>
        <begin position="11"/>
        <end position="24"/>
    </location>
</feature>
<feature type="compositionally biased region" description="Polar residues" evidence="1">
    <location>
        <begin position="78"/>
        <end position="91"/>
    </location>
</feature>
<accession>A0A8J4YS11</accession>
<comment type="caution">
    <text evidence="2">The sequence shown here is derived from an EMBL/GenBank/DDBJ whole genome shotgun (WGS) entry which is preliminary data.</text>
</comment>
<evidence type="ECO:0000313" key="2">
    <source>
        <dbReference type="EMBL" id="KAG0728001.1"/>
    </source>
</evidence>
<evidence type="ECO:0000256" key="1">
    <source>
        <dbReference type="SAM" id="MobiDB-lite"/>
    </source>
</evidence>
<feature type="region of interest" description="Disordered" evidence="1">
    <location>
        <begin position="69"/>
        <end position="91"/>
    </location>
</feature>